<evidence type="ECO:0000259" key="1">
    <source>
        <dbReference type="Pfam" id="PF13655"/>
    </source>
</evidence>
<accession>A0A1C9CBJ0</accession>
<protein>
    <recommendedName>
        <fullName evidence="1">Reverse transcriptase N-terminal domain-containing protein</fullName>
    </recommendedName>
</protein>
<dbReference type="Pfam" id="PF13655">
    <property type="entry name" value="RVT_N"/>
    <property type="match status" value="1"/>
</dbReference>
<sequence length="456" mass="54352">MTEVVNSNKLITCSSFLDISTKTFTHELKSLQKRIYKATVRYDYKLVHKLQKLLITSKSIQLIVILNAINSCKTNYCIKGNRDLKLQFNDKTTLTNKFKVTKLFKLLTDNIIITNLSHKVKSNLIYLCLKPEWEAKFVNNYIISNTTNNLKSNIKTVWQICSKHSRKCTEKYNKIYILKNKVNLLYDVQHLNYMYLRNKLNTSNTINKLVKSYLTFLFDKFYSKKDGTHNKKISSFFPYLLYLIKTILIESLATEICLNSNLLMNVKHKYNKPTIFPRLIWDNNSFLFFCNSKSEIILIQKKVLRLLKYFGLRFSYKDITISDASHGFNYFHSYIKLNYYNNKNLVIQPSMQSQVILIKQIKNSLYHKDKLNRTRANTYLSFQSGIKKVNCLVQQWKKYYYRLIIINNYTHKQLMKTIQAILYNWHRKKARKQSLKQIKQSFYQQIKIPNLIYHTQ</sequence>
<feature type="domain" description="Reverse transcriptase N-terminal" evidence="1">
    <location>
        <begin position="19"/>
        <end position="65"/>
    </location>
</feature>
<dbReference type="AlphaFoldDB" id="A0A1C9CBJ0"/>
<geneLocation type="plastid" evidence="2"/>
<reference evidence="2" key="1">
    <citation type="journal article" date="2016" name="BMC Biol.">
        <title>Parallel evolution of highly conserved plastid genome architecture in red seaweeds and seed plants.</title>
        <authorList>
            <person name="Lee J."/>
            <person name="Cho C.H."/>
            <person name="Park S.I."/>
            <person name="Choi J.W."/>
            <person name="Song H.S."/>
            <person name="West J.A."/>
            <person name="Bhattacharya D."/>
            <person name="Yoon H.S."/>
        </authorList>
    </citation>
    <scope>NUCLEOTIDE SEQUENCE</scope>
</reference>
<name>A0A1C9CBJ0_9FLOR</name>
<dbReference type="GeneID" id="29073123"/>
<keyword evidence="2" id="KW-0934">Plastid</keyword>
<dbReference type="EMBL" id="KX284716">
    <property type="protein sequence ID" value="AOM65746.1"/>
    <property type="molecule type" value="Genomic_DNA"/>
</dbReference>
<organism evidence="2">
    <name type="scientific">Apophlaea sinclairii</name>
    <dbReference type="NCBI Taxonomy" id="212746"/>
    <lineage>
        <taxon>Eukaryota</taxon>
        <taxon>Rhodophyta</taxon>
        <taxon>Florideophyceae</taxon>
        <taxon>Hildenbrandiophycidae</taxon>
        <taxon>Hildenbrandiales</taxon>
        <taxon>Hildenbrandiaceae</taxon>
        <taxon>Apophlaea</taxon>
    </lineage>
</organism>
<dbReference type="InterPro" id="IPR025960">
    <property type="entry name" value="RVT_N"/>
</dbReference>
<proteinExistence type="predicted"/>
<gene>
    <name evidence="2" type="primary">orf457</name>
    <name evidence="2" type="ORF">Apop_056</name>
</gene>
<dbReference type="RefSeq" id="YP_009296606.1">
    <property type="nucleotide sequence ID" value="NC_031172.1"/>
</dbReference>
<evidence type="ECO:0000313" key="2">
    <source>
        <dbReference type="EMBL" id="AOM65746.1"/>
    </source>
</evidence>